<dbReference type="EMBL" id="FOYQ01000002">
    <property type="protein sequence ID" value="SFR48687.1"/>
    <property type="molecule type" value="Genomic_DNA"/>
</dbReference>
<dbReference type="RefSeq" id="WP_245759807.1">
    <property type="nucleotide sequence ID" value="NZ_FOYQ01000002.1"/>
</dbReference>
<name>A0A1I6H2Y2_9FLAO</name>
<gene>
    <name evidence="1" type="ORF">SAMN04490243_2146</name>
</gene>
<organism evidence="1 2">
    <name type="scientific">Robiginitalea myxolifaciens</name>
    <dbReference type="NCBI Taxonomy" id="400055"/>
    <lineage>
        <taxon>Bacteria</taxon>
        <taxon>Pseudomonadati</taxon>
        <taxon>Bacteroidota</taxon>
        <taxon>Flavobacteriia</taxon>
        <taxon>Flavobacteriales</taxon>
        <taxon>Flavobacteriaceae</taxon>
        <taxon>Robiginitalea</taxon>
    </lineage>
</organism>
<accession>A0A1I6H2Y2</accession>
<evidence type="ECO:0000313" key="2">
    <source>
        <dbReference type="Proteomes" id="UP000199534"/>
    </source>
</evidence>
<proteinExistence type="predicted"/>
<keyword evidence="2" id="KW-1185">Reference proteome</keyword>
<dbReference type="SUPFAM" id="SSF82185">
    <property type="entry name" value="Histone H3 K4-specific methyltransferase SET7/9 N-terminal domain"/>
    <property type="match status" value="1"/>
</dbReference>
<dbReference type="AlphaFoldDB" id="A0A1I6H2Y2"/>
<protein>
    <recommendedName>
        <fullName evidence="3">MORN repeat variant</fullName>
    </recommendedName>
</protein>
<dbReference type="Proteomes" id="UP000199534">
    <property type="component" value="Unassembled WGS sequence"/>
</dbReference>
<reference evidence="1 2" key="1">
    <citation type="submission" date="2016-10" db="EMBL/GenBank/DDBJ databases">
        <authorList>
            <person name="de Groot N.N."/>
        </authorList>
    </citation>
    <scope>NUCLEOTIDE SEQUENCE [LARGE SCALE GENOMIC DNA]</scope>
    <source>
        <strain evidence="1 2">DSM 21019</strain>
    </source>
</reference>
<dbReference type="Gene3D" id="3.90.930.1">
    <property type="match status" value="1"/>
</dbReference>
<dbReference type="STRING" id="400055.SAMN04490243_2146"/>
<evidence type="ECO:0008006" key="3">
    <source>
        <dbReference type="Google" id="ProtNLM"/>
    </source>
</evidence>
<sequence>MSGILWFIRIGFLLLLVGASPQEEREYVRLYYPNGNVKAAGWIADHVREGYWYFYADDGTLEREGHYNEGRPSNWWIYYDAQGKPAHKCQLEDGMKNGYCLKYTEGELSSASRYSKGRFVKEWKDLKSFKRENSLLDLY</sequence>
<evidence type="ECO:0000313" key="1">
    <source>
        <dbReference type="EMBL" id="SFR48687.1"/>
    </source>
</evidence>